<evidence type="ECO:0000256" key="3">
    <source>
        <dbReference type="ARBA" id="ARBA00022729"/>
    </source>
</evidence>
<dbReference type="EMBL" id="VWSJ01000025">
    <property type="protein sequence ID" value="MSN96817.1"/>
    <property type="molecule type" value="Genomic_DNA"/>
</dbReference>
<comment type="caution">
    <text evidence="9">The sequence shown here is derived from an EMBL/GenBank/DDBJ whole genome shotgun (WGS) entry which is preliminary data.</text>
</comment>
<reference evidence="9 10" key="1">
    <citation type="submission" date="2019-09" db="EMBL/GenBank/DDBJ databases">
        <authorList>
            <person name="Silva M."/>
            <person name="Pereira G."/>
            <person name="Lopes-Da-Costa L."/>
            <person name="Silva E."/>
        </authorList>
    </citation>
    <scope>NUCLEOTIDE SEQUENCE [LARGE SCALE GENOMIC DNA]</scope>
    <source>
        <strain evidence="9 10">FMV-PI01</strain>
    </source>
</reference>
<name>A0A6L5WKP3_9BACT</name>
<keyword evidence="5" id="KW-0564">Palmitate</keyword>
<evidence type="ECO:0000313" key="9">
    <source>
        <dbReference type="EMBL" id="MSN96817.1"/>
    </source>
</evidence>
<dbReference type="SUPFAM" id="SSF53850">
    <property type="entry name" value="Periplasmic binding protein-like II"/>
    <property type="match status" value="1"/>
</dbReference>
<feature type="signal peptide" evidence="8">
    <location>
        <begin position="1"/>
        <end position="21"/>
    </location>
</feature>
<keyword evidence="4" id="KW-0472">Membrane</keyword>
<dbReference type="PANTHER" id="PTHR30429:SF0">
    <property type="entry name" value="METHIONINE-BINDING LIPOPROTEIN METQ"/>
    <property type="match status" value="1"/>
</dbReference>
<dbReference type="PIRSF" id="PIRSF002854">
    <property type="entry name" value="MetQ"/>
    <property type="match status" value="1"/>
</dbReference>
<dbReference type="InterPro" id="IPR004872">
    <property type="entry name" value="Lipoprotein_NlpA"/>
</dbReference>
<dbReference type="PANTHER" id="PTHR30429">
    <property type="entry name" value="D-METHIONINE-BINDING LIPOPROTEIN METQ"/>
    <property type="match status" value="1"/>
</dbReference>
<dbReference type="Proteomes" id="UP000476338">
    <property type="component" value="Unassembled WGS sequence"/>
</dbReference>
<dbReference type="Gene3D" id="3.40.190.10">
    <property type="entry name" value="Periplasmic binding protein-like II"/>
    <property type="match status" value="2"/>
</dbReference>
<evidence type="ECO:0000256" key="1">
    <source>
        <dbReference type="ARBA" id="ARBA00004635"/>
    </source>
</evidence>
<evidence type="ECO:0000313" key="10">
    <source>
        <dbReference type="Proteomes" id="UP000476338"/>
    </source>
</evidence>
<dbReference type="AlphaFoldDB" id="A0A6L5WKP3"/>
<dbReference type="CDD" id="cd13597">
    <property type="entry name" value="PBP2_lipoprotein_Tp32"/>
    <property type="match status" value="1"/>
</dbReference>
<evidence type="ECO:0000256" key="4">
    <source>
        <dbReference type="ARBA" id="ARBA00023136"/>
    </source>
</evidence>
<evidence type="ECO:0000256" key="8">
    <source>
        <dbReference type="SAM" id="SignalP"/>
    </source>
</evidence>
<sequence>MMKKLFTSLVAVLCLSTSLFAEKIVVGATPVPHAEILEAVKGELKSKGFDLEVKEFNDYVIPNLATQDEDLDANFFQHIQYLDEFNKNKGTNLVKTVGVHIEPMGIYSKKIKNLNDLPNKAKVSLPNDPTNESRALDLLENAGLIKLDKSVKLKTPLDIIENPKNLEFIEVEAASVPRTLDDVTIAVINTNFAFNAGLNPSKDALAIEGKDSPYVNIVVVKQGNENSPKTKALNEALTSQKAKDFIEKKYSGAIIPAF</sequence>
<accession>A0A6L5WKP3</accession>
<organism evidence="9 10">
    <name type="scientific">Campylobacter portucalensis</name>
    <dbReference type="NCBI Taxonomy" id="2608384"/>
    <lineage>
        <taxon>Bacteria</taxon>
        <taxon>Pseudomonadati</taxon>
        <taxon>Campylobacterota</taxon>
        <taxon>Epsilonproteobacteria</taxon>
        <taxon>Campylobacterales</taxon>
        <taxon>Campylobacteraceae</taxon>
        <taxon>Campylobacter</taxon>
    </lineage>
</organism>
<protein>
    <submittedName>
        <fullName evidence="9">MetQ/NlpA family ABC transporter substrate-binding protein</fullName>
    </submittedName>
</protein>
<evidence type="ECO:0000256" key="2">
    <source>
        <dbReference type="ARBA" id="ARBA00008973"/>
    </source>
</evidence>
<dbReference type="Pfam" id="PF03180">
    <property type="entry name" value="Lipoprotein_9"/>
    <property type="match status" value="1"/>
</dbReference>
<reference evidence="9 10" key="2">
    <citation type="submission" date="2020-03" db="EMBL/GenBank/DDBJ databases">
        <title>Campylobacter portucalensis sp. nov., a new species of Campylobacter isolated from the reproductive tract of bulls.</title>
        <authorList>
            <person name="Silva M.F."/>
            <person name="Pereira G."/>
            <person name="Carneiro C."/>
            <person name="Hemphill A."/>
            <person name="Mateus L."/>
            <person name="Lopes-Da-Costa L."/>
            <person name="Silva E."/>
        </authorList>
    </citation>
    <scope>NUCLEOTIDE SEQUENCE [LARGE SCALE GENOMIC DNA]</scope>
    <source>
        <strain evidence="9 10">FMV-PI01</strain>
    </source>
</reference>
<comment type="subcellular location">
    <subcellularLocation>
        <location evidence="1">Membrane</location>
        <topology evidence="1">Lipid-anchor</topology>
    </subcellularLocation>
</comment>
<proteinExistence type="inferred from homology"/>
<comment type="similarity">
    <text evidence="2">Belongs to the NlpA lipoprotein family.</text>
</comment>
<evidence type="ECO:0000256" key="7">
    <source>
        <dbReference type="PIRSR" id="PIRSR002854-1"/>
    </source>
</evidence>
<gene>
    <name evidence="9" type="ORF">F1B92_06515</name>
</gene>
<feature type="chain" id="PRO_5026660371" evidence="8">
    <location>
        <begin position="22"/>
        <end position="258"/>
    </location>
</feature>
<keyword evidence="3 8" id="KW-0732">Signal</keyword>
<keyword evidence="10" id="KW-1185">Reference proteome</keyword>
<evidence type="ECO:0000256" key="5">
    <source>
        <dbReference type="ARBA" id="ARBA00023139"/>
    </source>
</evidence>
<dbReference type="GO" id="GO:0016020">
    <property type="term" value="C:membrane"/>
    <property type="evidence" value="ECO:0007669"/>
    <property type="project" value="UniProtKB-SubCell"/>
</dbReference>
<keyword evidence="6" id="KW-0449">Lipoprotein</keyword>
<feature type="lipid moiety-binding region" description="S-diacylglycerol cysteine" evidence="7">
    <location>
        <position position="14"/>
    </location>
</feature>
<evidence type="ECO:0000256" key="6">
    <source>
        <dbReference type="ARBA" id="ARBA00023288"/>
    </source>
</evidence>